<gene>
    <name evidence="1" type="ORF">FSP39_011370</name>
</gene>
<keyword evidence="2" id="KW-1185">Reference proteome</keyword>
<evidence type="ECO:0000313" key="1">
    <source>
        <dbReference type="EMBL" id="KAK3093123.1"/>
    </source>
</evidence>
<protein>
    <submittedName>
        <fullName evidence="1">Uncharacterized protein</fullName>
    </submittedName>
</protein>
<evidence type="ECO:0000313" key="2">
    <source>
        <dbReference type="Proteomes" id="UP001186944"/>
    </source>
</evidence>
<dbReference type="AlphaFoldDB" id="A0AA88Y682"/>
<reference evidence="1" key="1">
    <citation type="submission" date="2019-08" db="EMBL/GenBank/DDBJ databases">
        <title>The improved chromosome-level genome for the pearl oyster Pinctada fucata martensii using PacBio sequencing and Hi-C.</title>
        <authorList>
            <person name="Zheng Z."/>
        </authorList>
    </citation>
    <scope>NUCLEOTIDE SEQUENCE</scope>
    <source>
        <strain evidence="1">ZZ-2019</strain>
        <tissue evidence="1">Adductor muscle</tissue>
    </source>
</reference>
<accession>A0AA88Y682</accession>
<dbReference type="Proteomes" id="UP001186944">
    <property type="component" value="Unassembled WGS sequence"/>
</dbReference>
<comment type="caution">
    <text evidence="1">The sequence shown here is derived from an EMBL/GenBank/DDBJ whole genome shotgun (WGS) entry which is preliminary data.</text>
</comment>
<dbReference type="EMBL" id="VSWD01000009">
    <property type="protein sequence ID" value="KAK3093123.1"/>
    <property type="molecule type" value="Genomic_DNA"/>
</dbReference>
<proteinExistence type="predicted"/>
<sequence length="89" mass="10110">MEKMCGERTFSAVHMKWRLQTHFGSDVFISKINGKSNVTTFRKTASSVLNEFHSKQCYENAEEEKMSIIKTAANLIKADIMSIDSSKSE</sequence>
<name>A0AA88Y682_PINIB</name>
<organism evidence="1 2">
    <name type="scientific">Pinctada imbricata</name>
    <name type="common">Atlantic pearl-oyster</name>
    <name type="synonym">Pinctada martensii</name>
    <dbReference type="NCBI Taxonomy" id="66713"/>
    <lineage>
        <taxon>Eukaryota</taxon>
        <taxon>Metazoa</taxon>
        <taxon>Spiralia</taxon>
        <taxon>Lophotrochozoa</taxon>
        <taxon>Mollusca</taxon>
        <taxon>Bivalvia</taxon>
        <taxon>Autobranchia</taxon>
        <taxon>Pteriomorphia</taxon>
        <taxon>Pterioida</taxon>
        <taxon>Pterioidea</taxon>
        <taxon>Pteriidae</taxon>
        <taxon>Pinctada</taxon>
    </lineage>
</organism>